<dbReference type="EMBL" id="PJQD01000005">
    <property type="protein sequence ID" value="POY76349.1"/>
    <property type="molecule type" value="Genomic_DNA"/>
</dbReference>
<dbReference type="Gene3D" id="2.20.25.10">
    <property type="match status" value="1"/>
</dbReference>
<keyword evidence="6" id="KW-0479">Metal-binding</keyword>
<name>A0A2S5BHT8_9BASI</name>
<dbReference type="Pfam" id="PF08271">
    <property type="entry name" value="Zn_Ribbon_TF"/>
    <property type="match status" value="1"/>
</dbReference>
<reference evidence="9 10" key="1">
    <citation type="journal article" date="2018" name="Front. Microbiol.">
        <title>Prospects for Fungal Bioremediation of Acidic Radioactive Waste Sites: Characterization and Genome Sequence of Rhodotorula taiwanensis MD1149.</title>
        <authorList>
            <person name="Tkavc R."/>
            <person name="Matrosova V.Y."/>
            <person name="Grichenko O.E."/>
            <person name="Gostincar C."/>
            <person name="Volpe R.P."/>
            <person name="Klimenkova P."/>
            <person name="Gaidamakova E.K."/>
            <person name="Zhou C.E."/>
            <person name="Stewart B.J."/>
            <person name="Lyman M.G."/>
            <person name="Malfatti S.A."/>
            <person name="Rubinfeld B."/>
            <person name="Courtot M."/>
            <person name="Singh J."/>
            <person name="Dalgard C.L."/>
            <person name="Hamilton T."/>
            <person name="Frey K.G."/>
            <person name="Gunde-Cimerman N."/>
            <person name="Dugan L."/>
            <person name="Daly M.J."/>
        </authorList>
    </citation>
    <scope>NUCLEOTIDE SEQUENCE [LARGE SCALE GENOMIC DNA]</scope>
    <source>
        <strain evidence="9 10">MD1149</strain>
    </source>
</reference>
<keyword evidence="6" id="KW-0863">Zinc-finger</keyword>
<dbReference type="GO" id="GO:0070897">
    <property type="term" value="P:transcription preinitiation complex assembly"/>
    <property type="evidence" value="ECO:0007669"/>
    <property type="project" value="InterPro"/>
</dbReference>
<evidence type="ECO:0000256" key="1">
    <source>
        <dbReference type="ARBA" id="ARBA00010857"/>
    </source>
</evidence>
<evidence type="ECO:0000256" key="5">
    <source>
        <dbReference type="ARBA" id="ARBA00031706"/>
    </source>
</evidence>
<dbReference type="InterPro" id="IPR000812">
    <property type="entry name" value="TFIIB"/>
</dbReference>
<proteinExistence type="inferred from homology"/>
<dbReference type="GO" id="GO:0017025">
    <property type="term" value="F:TBP-class protein binding"/>
    <property type="evidence" value="ECO:0007669"/>
    <property type="project" value="InterPro"/>
</dbReference>
<comment type="caution">
    <text evidence="9">The sequence shown here is derived from an EMBL/GenBank/DDBJ whole genome shotgun (WGS) entry which is preliminary data.</text>
</comment>
<dbReference type="GO" id="GO:0006367">
    <property type="term" value="P:transcription initiation at RNA polymerase II promoter"/>
    <property type="evidence" value="ECO:0007669"/>
    <property type="project" value="TreeGrafter"/>
</dbReference>
<dbReference type="InterPro" id="IPR013763">
    <property type="entry name" value="Cyclin-like_dom"/>
</dbReference>
<evidence type="ECO:0000313" key="9">
    <source>
        <dbReference type="EMBL" id="POY76349.1"/>
    </source>
</evidence>
<evidence type="ECO:0000256" key="3">
    <source>
        <dbReference type="ARBA" id="ARBA00023015"/>
    </source>
</evidence>
<dbReference type="STRING" id="741276.A0A2S5BHT8"/>
<dbReference type="PROSITE" id="PS51134">
    <property type="entry name" value="ZF_TFIIB"/>
    <property type="match status" value="1"/>
</dbReference>
<dbReference type="GO" id="GO:0005634">
    <property type="term" value="C:nucleus"/>
    <property type="evidence" value="ECO:0007669"/>
    <property type="project" value="TreeGrafter"/>
</dbReference>
<dbReference type="SUPFAM" id="SSF57783">
    <property type="entry name" value="Zinc beta-ribbon"/>
    <property type="match status" value="1"/>
</dbReference>
<evidence type="ECO:0000256" key="4">
    <source>
        <dbReference type="ARBA" id="ARBA00023163"/>
    </source>
</evidence>
<dbReference type="PRINTS" id="PR00685">
    <property type="entry name" value="TIFACTORIIB"/>
</dbReference>
<dbReference type="Pfam" id="PF00382">
    <property type="entry name" value="TFIIB"/>
    <property type="match status" value="2"/>
</dbReference>
<dbReference type="GO" id="GO:0097550">
    <property type="term" value="C:transcription preinitiation complex"/>
    <property type="evidence" value="ECO:0007669"/>
    <property type="project" value="TreeGrafter"/>
</dbReference>
<comment type="similarity">
    <text evidence="1">Belongs to the TFIIB family.</text>
</comment>
<dbReference type="InterPro" id="IPR013137">
    <property type="entry name" value="Znf_TFIIB"/>
</dbReference>
<feature type="domain" description="TFIIB-type" evidence="8">
    <location>
        <begin position="25"/>
        <end position="57"/>
    </location>
</feature>
<gene>
    <name evidence="9" type="ORF">BMF94_0546</name>
</gene>
<feature type="region of interest" description="Disordered" evidence="7">
    <location>
        <begin position="403"/>
        <end position="440"/>
    </location>
</feature>
<dbReference type="SUPFAM" id="SSF47954">
    <property type="entry name" value="Cyclin-like"/>
    <property type="match status" value="2"/>
</dbReference>
<dbReference type="SMART" id="SM00385">
    <property type="entry name" value="CYCLIN"/>
    <property type="match status" value="2"/>
</dbReference>
<keyword evidence="10" id="KW-1185">Reference proteome</keyword>
<dbReference type="OrthoDB" id="25790at2759"/>
<dbReference type="GO" id="GO:0008270">
    <property type="term" value="F:zinc ion binding"/>
    <property type="evidence" value="ECO:0007669"/>
    <property type="project" value="UniProtKB-KW"/>
</dbReference>
<dbReference type="PANTHER" id="PTHR11618:SF13">
    <property type="entry name" value="TRANSCRIPTION INITIATION FACTOR IIB"/>
    <property type="match status" value="1"/>
</dbReference>
<dbReference type="InterPro" id="IPR036915">
    <property type="entry name" value="Cyclin-like_sf"/>
</dbReference>
<evidence type="ECO:0000256" key="6">
    <source>
        <dbReference type="PROSITE-ProRule" id="PRU00469"/>
    </source>
</evidence>
<keyword evidence="6" id="KW-0862">Zinc</keyword>
<keyword evidence="3" id="KW-0805">Transcription regulation</keyword>
<evidence type="ECO:0000256" key="7">
    <source>
        <dbReference type="SAM" id="MobiDB-lite"/>
    </source>
</evidence>
<evidence type="ECO:0000259" key="8">
    <source>
        <dbReference type="PROSITE" id="PS51134"/>
    </source>
</evidence>
<dbReference type="Gene3D" id="1.10.472.10">
    <property type="entry name" value="Cyclin-like"/>
    <property type="match status" value="1"/>
</dbReference>
<dbReference type="PANTHER" id="PTHR11618">
    <property type="entry name" value="TRANSCRIPTION INITIATION FACTOR IIB-RELATED"/>
    <property type="match status" value="1"/>
</dbReference>
<accession>A0A2S5BHT8</accession>
<evidence type="ECO:0000313" key="10">
    <source>
        <dbReference type="Proteomes" id="UP000237144"/>
    </source>
</evidence>
<keyword evidence="4" id="KW-0804">Transcription</keyword>
<dbReference type="Proteomes" id="UP000237144">
    <property type="component" value="Unassembled WGS sequence"/>
</dbReference>
<organism evidence="9 10">
    <name type="scientific">Rhodotorula taiwanensis</name>
    <dbReference type="NCBI Taxonomy" id="741276"/>
    <lineage>
        <taxon>Eukaryota</taxon>
        <taxon>Fungi</taxon>
        <taxon>Dikarya</taxon>
        <taxon>Basidiomycota</taxon>
        <taxon>Pucciniomycotina</taxon>
        <taxon>Microbotryomycetes</taxon>
        <taxon>Sporidiobolales</taxon>
        <taxon>Sporidiobolaceae</taxon>
        <taxon>Rhodotorula</taxon>
    </lineage>
</organism>
<feature type="compositionally biased region" description="Low complexity" evidence="7">
    <location>
        <begin position="410"/>
        <end position="422"/>
    </location>
</feature>
<dbReference type="Gene3D" id="1.10.472.170">
    <property type="match status" value="1"/>
</dbReference>
<protein>
    <recommendedName>
        <fullName evidence="5">General transcription factor TFIIB</fullName>
    </recommendedName>
</protein>
<dbReference type="AlphaFoldDB" id="A0A2S5BHT8"/>
<evidence type="ECO:0000256" key="2">
    <source>
        <dbReference type="ARBA" id="ARBA00022737"/>
    </source>
</evidence>
<sequence length="440" mass="47677">MQAFALKVDPDAAAKAEEFRQDLNVRLVCPDCRDNSQLVEEFSSGDLVCGNCGLVLGDKVVDTRSECKRSLFPHLRAAGPHRQSPSRRAARHFVHALALVQQYSVLNKPFPLSPLFALDCHIPARLRPIRRRSFADSEGDDPSRVGGPADPLLDAADQLSTVISFKDGNTGVARSLQMAAQRVAKDSQGGTGRDLNNAYREIATMCEAISLPKSIIDTTKLLFKRVDEEKILRNKNETAIIAACIFIACKQGRVPRTFKEIVALTSVSKKDIANAFKQIDRLFDTSTPHGAASTDLDSLISRICNHLALSVPLQRACSYCGQKTVDDGVLAGRNPITIASSCILFVTTLWGSRVDPREISKVGGVQDSTIRTGYRLLLTVKDRIVDNRWFDDSRPADQRADWANLAGRSANPAAGANGAADGLPDDPSGDEVKAEGGVVA</sequence>
<dbReference type="InterPro" id="IPR013150">
    <property type="entry name" value="TFIIB_cyclin"/>
</dbReference>
<dbReference type="GO" id="GO:0016251">
    <property type="term" value="F:RNA polymerase II general transcription initiation factor activity"/>
    <property type="evidence" value="ECO:0007669"/>
    <property type="project" value="TreeGrafter"/>
</dbReference>
<keyword evidence="2" id="KW-0677">Repeat</keyword>